<name>A0ABN7SJ39_OIKDI</name>
<evidence type="ECO:0000256" key="1">
    <source>
        <dbReference type="ARBA" id="ARBA00004123"/>
    </source>
</evidence>
<keyword evidence="2" id="KW-0479">Metal-binding</keyword>
<keyword evidence="11" id="KW-1185">Reference proteome</keyword>
<dbReference type="InterPro" id="IPR052253">
    <property type="entry name" value="CR1/CR2-DNA-binding_regulator"/>
</dbReference>
<gene>
    <name evidence="10" type="ORF">OKIOD_LOCUS7348</name>
</gene>
<feature type="region of interest" description="Disordered" evidence="9">
    <location>
        <begin position="382"/>
        <end position="413"/>
    </location>
</feature>
<accession>A0ABN7SJ39</accession>
<dbReference type="PANTHER" id="PTHR13006:SF9">
    <property type="entry name" value="GLUCOSE TRANSPORTER 4 ENHANCER FACTOR, ISOFORM G"/>
    <property type="match status" value="1"/>
</dbReference>
<feature type="compositionally biased region" description="Low complexity" evidence="9">
    <location>
        <begin position="203"/>
        <end position="212"/>
    </location>
</feature>
<proteinExistence type="predicted"/>
<evidence type="ECO:0000256" key="8">
    <source>
        <dbReference type="ARBA" id="ARBA00023242"/>
    </source>
</evidence>
<evidence type="ECO:0000313" key="11">
    <source>
        <dbReference type="Proteomes" id="UP001158576"/>
    </source>
</evidence>
<keyword evidence="8" id="KW-0539">Nucleus</keyword>
<evidence type="ECO:0000313" key="10">
    <source>
        <dbReference type="EMBL" id="CAG5098575.1"/>
    </source>
</evidence>
<comment type="subcellular location">
    <subcellularLocation>
        <location evidence="1">Nucleus</location>
    </subcellularLocation>
</comment>
<evidence type="ECO:0000256" key="9">
    <source>
        <dbReference type="SAM" id="MobiDB-lite"/>
    </source>
</evidence>
<dbReference type="PANTHER" id="PTHR13006">
    <property type="entry name" value="PAPILLOMAVIRUS REGULATORY FACTOR PRF-1"/>
    <property type="match status" value="1"/>
</dbReference>
<evidence type="ECO:0000256" key="4">
    <source>
        <dbReference type="ARBA" id="ARBA00022833"/>
    </source>
</evidence>
<feature type="compositionally biased region" description="Polar residues" evidence="9">
    <location>
        <begin position="382"/>
        <end position="398"/>
    </location>
</feature>
<dbReference type="SMART" id="SM01366">
    <property type="entry name" value="c-clamp"/>
    <property type="match status" value="1"/>
</dbReference>
<organism evidence="10 11">
    <name type="scientific">Oikopleura dioica</name>
    <name type="common">Tunicate</name>
    <dbReference type="NCBI Taxonomy" id="34765"/>
    <lineage>
        <taxon>Eukaryota</taxon>
        <taxon>Metazoa</taxon>
        <taxon>Chordata</taxon>
        <taxon>Tunicata</taxon>
        <taxon>Appendicularia</taxon>
        <taxon>Copelata</taxon>
        <taxon>Oikopleuridae</taxon>
        <taxon>Oikopleura</taxon>
    </lineage>
</organism>
<keyword evidence="5" id="KW-0805">Transcription regulation</keyword>
<evidence type="ECO:0000256" key="7">
    <source>
        <dbReference type="ARBA" id="ARBA00023163"/>
    </source>
</evidence>
<dbReference type="EMBL" id="OU015569">
    <property type="protein sequence ID" value="CAG5098575.1"/>
    <property type="molecule type" value="Genomic_DNA"/>
</dbReference>
<feature type="region of interest" description="Disordered" evidence="9">
    <location>
        <begin position="127"/>
        <end position="147"/>
    </location>
</feature>
<keyword evidence="7" id="KW-0804">Transcription</keyword>
<evidence type="ECO:0000256" key="5">
    <source>
        <dbReference type="ARBA" id="ARBA00023015"/>
    </source>
</evidence>
<keyword evidence="3" id="KW-0863">Zinc-finger</keyword>
<keyword evidence="4" id="KW-0862">Zinc</keyword>
<evidence type="ECO:0000256" key="6">
    <source>
        <dbReference type="ARBA" id="ARBA00023125"/>
    </source>
</evidence>
<dbReference type="Proteomes" id="UP001158576">
    <property type="component" value="Chromosome XSR"/>
</dbReference>
<reference evidence="10 11" key="1">
    <citation type="submission" date="2021-04" db="EMBL/GenBank/DDBJ databases">
        <authorList>
            <person name="Bliznina A."/>
        </authorList>
    </citation>
    <scope>NUCLEOTIDE SEQUENCE [LARGE SCALE GENOMIC DNA]</scope>
</reference>
<evidence type="ECO:0000256" key="2">
    <source>
        <dbReference type="ARBA" id="ARBA00022723"/>
    </source>
</evidence>
<evidence type="ECO:0000256" key="3">
    <source>
        <dbReference type="ARBA" id="ARBA00022771"/>
    </source>
</evidence>
<protein>
    <submittedName>
        <fullName evidence="10">Oidioi.mRNA.OKI2018_I69.XSR.g15790.t1.cds</fullName>
    </submittedName>
</protein>
<keyword evidence="6" id="KW-0238">DNA-binding</keyword>
<feature type="region of interest" description="Disordered" evidence="9">
    <location>
        <begin position="198"/>
        <end position="226"/>
    </location>
</feature>
<sequence>MRRELTDFVGCAVAAPSDGIFHPATITGIVPDEADGELIRVRFDGTSVEQYFKKTQLVGKNLTDVKDVRLQPDQNVFLTVDEKEIIGIIRNTIDTGAYVVAIEGRQITVERDQIRLLKDTMGIRNRTQSDAARRRPSSFASTASSEHRSKDEFDVARTLVSLRTDIIDFEDMERERNYEVNEREKKLAQLSRDRNSVICENPSSSLSASSSSYEAPANPHMDDSDIDSDIDVERIDDDPLAEIDNACDDMEIDQAHSPKQHVSGGRSPTVTDSMSGISGFSRSVPIVPSHSGWGTSPQIIGGIKCLRITGTPSGTPISSNSPKGNLSAHSVPIPVGTPVFTASGLLIGSPNTVPSISIDSQARFIQQQVNQYHLSPNQFAFSTGPASPTSSAQTSMSLPSRGAETIAPPPQFRSTGVAQRIGDRGVTKRPGDGKKCRKIYGVENRHKWCSQCRWKKACQAFTD</sequence>